<keyword evidence="3" id="KW-0812">Transmembrane</keyword>
<dbReference type="GO" id="GO:0006508">
    <property type="term" value="P:proteolysis"/>
    <property type="evidence" value="ECO:0007669"/>
    <property type="project" value="InterPro"/>
</dbReference>
<dbReference type="PROSITE" id="PS00139">
    <property type="entry name" value="THIOL_PROTEASE_CYS"/>
    <property type="match status" value="1"/>
</dbReference>
<feature type="region of interest" description="Disordered" evidence="2">
    <location>
        <begin position="455"/>
        <end position="479"/>
    </location>
</feature>
<dbReference type="SMART" id="SM00645">
    <property type="entry name" value="Pept_C1"/>
    <property type="match status" value="1"/>
</dbReference>
<dbReference type="SUPFAM" id="SSF51126">
    <property type="entry name" value="Pectin lyase-like"/>
    <property type="match status" value="2"/>
</dbReference>
<dbReference type="SUPFAM" id="SSF54001">
    <property type="entry name" value="Cysteine proteinases"/>
    <property type="match status" value="1"/>
</dbReference>
<keyword evidence="3" id="KW-0472">Membrane</keyword>
<evidence type="ECO:0000256" key="2">
    <source>
        <dbReference type="SAM" id="MobiDB-lite"/>
    </source>
</evidence>
<sequence length="1294" mass="138797">MVPIQFSRSTIILIIILILVQGSAALTIEQAPLNPAFVAYTEGLDTDDKQYSIECSGDSCPASGTDRMPYATGDIPAPIVMVWPDTDTKDIFQVTNAAEDTFPARFDLRDDDRVTPVRDQGNCGSCWAFAAYGSLESTYLTDTETAENFSENNMKNLLSNLYPDGYDKGPCDGGNALMSAAYLTRGGGPIREADDLYALPVPSTISPTNLPPVLDVNEVTFLPTRTGPLDNSLLKQTLMDEGALRVRFLVNWSCFSDNDITYYHPEEGYPTIGGHAVTLVGWNDTFPKENFATTPPGDGAFILKNSWGTGSGENGYFYISYYDRTLDTGEPTLFTGVPADAERQIYQYDPLGWTKSIGTGTESTFYGANVFTADNYEALTDVSFYTREPETDYSIAVFTNFTTPPGDAAPVTWTSGTSALPGYHTISLPKTVLLMPGEVFSVVLEVSSPTSVHPLAVEEPIPGDSSSATAGPGESYVSDDGEAWEDVTLSYPNTNVCIKAFTSPVTVVPRDYATIQAAVNAAADGDTIIVERGTYPEQVVLNKSLTLLGVGMPVITTPKGGTGVDIYADNCTISGFTVKGSEEGEHLAVGISGDNCTLFDTEITGCTFGLYVRYAVQGLSLSTITMHDNDYNFFYWSDCKNPGNTIDETVTVDGRPVIYREGVSGETIDASSNAGAVICVNATDIIIRDTTTEAMGDGINLIFCRDVYVENVTADRIFSDGVWVSSSENIIVHDSSFGPEMYRGIFAEETNGLQVAGNNFAYQYGFAGVSLIRVNDSLITNNTMSGDEDSTGVVGDETSGLIVSGNTLEGGTGYGIDIINADRITISDNTMDVTKYGIRIGNAEKATVSGNAVQCNDTGMGMQISVDGADIIGNTIENCSEQAQMELSDSVVFGNHFSGAAYPTIKEMDEEGDAFVYRNDFVLTDGPIFGSILSDSTATDSMMEAANIAAIARDRRLFTDNALPGDLSRTGKSREMSVEVDTIFVAQQTNVADVTWHSPTEESYWYRGQPFTRTMGNYWSTYNGTDTTHDGIGDTPFAISETENDTFPLVKPFAWYLDENPDSGSEDASADMATSPALSAGDSATLTFTGSAVQEVTVTAAVGTGRILLTVDPARNGPDGLEGPVYQYLNAQLSGMTDDEIREADFSFRVPAAWLKAEGLLSVDVALWRFHNGTWQELSTTIISEEGGWVYFTSTTPGFSTFAIAGGAIDSLIMETDAVDNNTNAGTETSDVTVSVKKESGNETVTEPPLTVTIPEENTENPSESATTPQESPIGFITAIGGAAACAALLFRRR</sequence>
<evidence type="ECO:0000256" key="3">
    <source>
        <dbReference type="SAM" id="Phobius"/>
    </source>
</evidence>
<dbReference type="GO" id="GO:0008234">
    <property type="term" value="F:cysteine-type peptidase activity"/>
    <property type="evidence" value="ECO:0007669"/>
    <property type="project" value="InterPro"/>
</dbReference>
<dbReference type="Pfam" id="PF18560">
    <property type="entry name" value="Lectin_like"/>
    <property type="match status" value="1"/>
</dbReference>
<comment type="caution">
    <text evidence="5">The sequence shown here is derived from an EMBL/GenBank/DDBJ whole genome shotgun (WGS) entry which is preliminary data.</text>
</comment>
<dbReference type="EMBL" id="JAKELO010000002">
    <property type="protein sequence ID" value="MDE4908235.1"/>
    <property type="molecule type" value="Genomic_DNA"/>
</dbReference>
<dbReference type="InterPro" id="IPR038765">
    <property type="entry name" value="Papain-like_cys_pep_sf"/>
</dbReference>
<keyword evidence="6" id="KW-1185">Reference proteome</keyword>
<feature type="domain" description="Peptidase C1A papain C-terminal" evidence="4">
    <location>
        <begin position="102"/>
        <end position="332"/>
    </location>
</feature>
<keyword evidence="3" id="KW-1133">Transmembrane helix</keyword>
<gene>
    <name evidence="5" type="ORF">L0665_06380</name>
</gene>
<dbReference type="Gene3D" id="3.90.70.10">
    <property type="entry name" value="Cysteine proteinases"/>
    <property type="match status" value="1"/>
</dbReference>
<organism evidence="5 6">
    <name type="scientific">Methanogenium marinum</name>
    <dbReference type="NCBI Taxonomy" id="348610"/>
    <lineage>
        <taxon>Archaea</taxon>
        <taxon>Methanobacteriati</taxon>
        <taxon>Methanobacteriota</taxon>
        <taxon>Stenosarchaea group</taxon>
        <taxon>Methanomicrobia</taxon>
        <taxon>Methanomicrobiales</taxon>
        <taxon>Methanomicrobiaceae</taxon>
        <taxon>Methanogenium</taxon>
    </lineage>
</organism>
<dbReference type="InterPro" id="IPR040528">
    <property type="entry name" value="Lectin-like"/>
</dbReference>
<dbReference type="PANTHER" id="PTHR12411">
    <property type="entry name" value="CYSTEINE PROTEASE FAMILY C1-RELATED"/>
    <property type="match status" value="1"/>
</dbReference>
<protein>
    <submittedName>
        <fullName evidence="5">Lectin like domain-containing protein</fullName>
    </submittedName>
</protein>
<dbReference type="InterPro" id="IPR026453">
    <property type="entry name" value="PGF_pre_PGF"/>
</dbReference>
<comment type="similarity">
    <text evidence="1">Belongs to the peptidase C1 family.</text>
</comment>
<dbReference type="SMART" id="SM00710">
    <property type="entry name" value="PbH1"/>
    <property type="match status" value="8"/>
</dbReference>
<dbReference type="Gene3D" id="2.160.20.10">
    <property type="entry name" value="Single-stranded right-handed beta-helix, Pectin lyase-like"/>
    <property type="match status" value="2"/>
</dbReference>
<evidence type="ECO:0000259" key="4">
    <source>
        <dbReference type="SMART" id="SM00645"/>
    </source>
</evidence>
<dbReference type="InterPro" id="IPR025660">
    <property type="entry name" value="Pept_his_AS"/>
</dbReference>
<dbReference type="CDD" id="cd02619">
    <property type="entry name" value="Peptidase_C1"/>
    <property type="match status" value="1"/>
</dbReference>
<dbReference type="RefSeq" id="WP_274924869.1">
    <property type="nucleotide sequence ID" value="NZ_JAKELO010000002.1"/>
</dbReference>
<proteinExistence type="inferred from homology"/>
<dbReference type="Pfam" id="PF00112">
    <property type="entry name" value="Peptidase_C1"/>
    <property type="match status" value="1"/>
</dbReference>
<dbReference type="PROSITE" id="PS00639">
    <property type="entry name" value="THIOL_PROTEASE_HIS"/>
    <property type="match status" value="1"/>
</dbReference>
<feature type="compositionally biased region" description="Polar residues" evidence="2">
    <location>
        <begin position="1260"/>
        <end position="1271"/>
    </location>
</feature>
<name>A0A9Q4KVD8_9EURY</name>
<accession>A0A9Q4KVD8</accession>
<dbReference type="InterPro" id="IPR006626">
    <property type="entry name" value="PbH1"/>
</dbReference>
<dbReference type="NCBIfam" id="TIGR04213">
    <property type="entry name" value="PGF_pre_PGF"/>
    <property type="match status" value="1"/>
</dbReference>
<evidence type="ECO:0000256" key="1">
    <source>
        <dbReference type="ARBA" id="ARBA00008455"/>
    </source>
</evidence>
<reference evidence="5" key="1">
    <citation type="submission" date="2022-01" db="EMBL/GenBank/DDBJ databases">
        <title>Draft genome of Methanogenium marinum DSM 15558.</title>
        <authorList>
            <person name="Chen S.-C."/>
            <person name="You Y.-T."/>
        </authorList>
    </citation>
    <scope>NUCLEOTIDE SEQUENCE</scope>
    <source>
        <strain evidence="5">DSM 15558</strain>
    </source>
</reference>
<feature type="region of interest" description="Disordered" evidence="2">
    <location>
        <begin position="1253"/>
        <end position="1272"/>
    </location>
</feature>
<dbReference type="InterPro" id="IPR011050">
    <property type="entry name" value="Pectin_lyase_fold/virulence"/>
</dbReference>
<dbReference type="InterPro" id="IPR007742">
    <property type="entry name" value="NosD_dom"/>
</dbReference>
<dbReference type="Proteomes" id="UP001143747">
    <property type="component" value="Unassembled WGS sequence"/>
</dbReference>
<dbReference type="Pfam" id="PF05048">
    <property type="entry name" value="NosD"/>
    <property type="match status" value="2"/>
</dbReference>
<dbReference type="InterPro" id="IPR013128">
    <property type="entry name" value="Peptidase_C1A"/>
</dbReference>
<dbReference type="InterPro" id="IPR012334">
    <property type="entry name" value="Pectin_lyas_fold"/>
</dbReference>
<evidence type="ECO:0000313" key="5">
    <source>
        <dbReference type="EMBL" id="MDE4908235.1"/>
    </source>
</evidence>
<evidence type="ECO:0000313" key="6">
    <source>
        <dbReference type="Proteomes" id="UP001143747"/>
    </source>
</evidence>
<feature type="transmembrane region" description="Helical" evidence="3">
    <location>
        <begin position="1273"/>
        <end position="1291"/>
    </location>
</feature>
<dbReference type="InterPro" id="IPR000668">
    <property type="entry name" value="Peptidase_C1A_C"/>
</dbReference>
<dbReference type="InterPro" id="IPR000169">
    <property type="entry name" value="Pept_cys_AS"/>
</dbReference>